<gene>
    <name evidence="4" type="ORF">CC84DRAFT_1169723</name>
</gene>
<dbReference type="Gene3D" id="3.40.50.720">
    <property type="entry name" value="NAD(P)-binding Rossmann-like Domain"/>
    <property type="match status" value="1"/>
</dbReference>
<dbReference type="Proteomes" id="UP000077069">
    <property type="component" value="Unassembled WGS sequence"/>
</dbReference>
<keyword evidence="5" id="KW-1185">Reference proteome</keyword>
<dbReference type="PANTHER" id="PTHR24320">
    <property type="entry name" value="RETINOL DEHYDROGENASE"/>
    <property type="match status" value="1"/>
</dbReference>
<dbReference type="AlphaFoldDB" id="A0A177BU92"/>
<organism evidence="4 5">
    <name type="scientific">Paraphaeosphaeria sporulosa</name>
    <dbReference type="NCBI Taxonomy" id="1460663"/>
    <lineage>
        <taxon>Eukaryota</taxon>
        <taxon>Fungi</taxon>
        <taxon>Dikarya</taxon>
        <taxon>Ascomycota</taxon>
        <taxon>Pezizomycotina</taxon>
        <taxon>Dothideomycetes</taxon>
        <taxon>Pleosporomycetidae</taxon>
        <taxon>Pleosporales</taxon>
        <taxon>Massarineae</taxon>
        <taxon>Didymosphaeriaceae</taxon>
        <taxon>Paraphaeosphaeria</taxon>
    </lineage>
</organism>
<name>A0A177BU92_9PLEO</name>
<evidence type="ECO:0000256" key="1">
    <source>
        <dbReference type="ARBA" id="ARBA00006484"/>
    </source>
</evidence>
<dbReference type="PANTHER" id="PTHR24320:SF236">
    <property type="entry name" value="SHORT-CHAIN DEHYDROGENASE-RELATED"/>
    <property type="match status" value="1"/>
</dbReference>
<keyword evidence="2" id="KW-0521">NADP</keyword>
<evidence type="ECO:0000313" key="5">
    <source>
        <dbReference type="Proteomes" id="UP000077069"/>
    </source>
</evidence>
<accession>A0A177BU92</accession>
<dbReference type="InterPro" id="IPR002347">
    <property type="entry name" value="SDR_fam"/>
</dbReference>
<dbReference type="SUPFAM" id="SSF51735">
    <property type="entry name" value="NAD(P)-binding Rossmann-fold domains"/>
    <property type="match status" value="1"/>
</dbReference>
<dbReference type="RefSeq" id="XP_018029369.1">
    <property type="nucleotide sequence ID" value="XM_018179739.1"/>
</dbReference>
<dbReference type="PRINTS" id="PR00081">
    <property type="entry name" value="GDHRDH"/>
</dbReference>
<evidence type="ECO:0000256" key="2">
    <source>
        <dbReference type="ARBA" id="ARBA00022857"/>
    </source>
</evidence>
<dbReference type="OrthoDB" id="191139at2759"/>
<sequence>MGQRSSLVLGLQQTFWIPAPRFTEKELGDLEGTVTIVTGGYTGIGLQLAHILYGANGTLYIAGRSREKAEMALSSLRHASPNSKGRVEFLQLDLADLSSIKPAVQEFLGKEERLDVLVNNAGVMWPPPGSVGAQGYEAQIATNVYGPFLLTHLLHPILARTASKKESGEVRVCWAGSIGIELAAPKGSVLFEEARDGSGERVKEGLDKMETYGMTKCANVILGVEGARRDAADGIVHVSFNPGNLYSELQRHASWLEFFALKAILYPTKFGAYTELFAGWSPEITSANNGCYVVPWGQIGTYNVGMERAMARKEDGGEGKAERLWEVCWRVTREFM</sequence>
<evidence type="ECO:0000256" key="3">
    <source>
        <dbReference type="ARBA" id="ARBA00023002"/>
    </source>
</evidence>
<dbReference type="EMBL" id="KV441563">
    <property type="protein sequence ID" value="OAF99003.1"/>
    <property type="molecule type" value="Genomic_DNA"/>
</dbReference>
<keyword evidence="3" id="KW-0560">Oxidoreductase</keyword>
<dbReference type="InterPro" id="IPR036291">
    <property type="entry name" value="NAD(P)-bd_dom_sf"/>
</dbReference>
<dbReference type="GO" id="GO:0016491">
    <property type="term" value="F:oxidoreductase activity"/>
    <property type="evidence" value="ECO:0007669"/>
    <property type="project" value="UniProtKB-KW"/>
</dbReference>
<protein>
    <submittedName>
        <fullName evidence="4">NAD(P)-binding protein</fullName>
    </submittedName>
</protein>
<dbReference type="STRING" id="1460663.A0A177BU92"/>
<dbReference type="Pfam" id="PF00106">
    <property type="entry name" value="adh_short"/>
    <property type="match status" value="1"/>
</dbReference>
<proteinExistence type="inferred from homology"/>
<dbReference type="GeneID" id="28763225"/>
<evidence type="ECO:0000313" key="4">
    <source>
        <dbReference type="EMBL" id="OAF99003.1"/>
    </source>
</evidence>
<dbReference type="InParanoid" id="A0A177BU92"/>
<comment type="similarity">
    <text evidence="1">Belongs to the short-chain dehydrogenases/reductases (SDR) family.</text>
</comment>
<reference evidence="4 5" key="1">
    <citation type="submission" date="2016-05" db="EMBL/GenBank/DDBJ databases">
        <title>Comparative analysis of secretome profiles of manganese(II)-oxidizing ascomycete fungi.</title>
        <authorList>
            <consortium name="DOE Joint Genome Institute"/>
            <person name="Zeiner C.A."/>
            <person name="Purvine S.O."/>
            <person name="Zink E.M."/>
            <person name="Wu S."/>
            <person name="Pasa-Tolic L."/>
            <person name="Chaput D.L."/>
            <person name="Haridas S."/>
            <person name="Grigoriev I.V."/>
            <person name="Santelli C.M."/>
            <person name="Hansel C.M."/>
        </authorList>
    </citation>
    <scope>NUCLEOTIDE SEQUENCE [LARGE SCALE GENOMIC DNA]</scope>
    <source>
        <strain evidence="4 5">AP3s5-JAC2a</strain>
    </source>
</reference>